<dbReference type="OrthoDB" id="18982at2759"/>
<evidence type="ECO:0000256" key="12">
    <source>
        <dbReference type="ARBA" id="ARBA00024631"/>
    </source>
</evidence>
<dbReference type="PANTHER" id="PTHR13190:SF1">
    <property type="entry name" value="AUTOPHAGY-RELATED 2, ISOFORM A"/>
    <property type="match status" value="1"/>
</dbReference>
<dbReference type="GO" id="GO:0043495">
    <property type="term" value="F:protein-membrane adaptor activity"/>
    <property type="evidence" value="ECO:0007669"/>
    <property type="project" value="TreeGrafter"/>
</dbReference>
<sequence length="2019" mass="218390">MESDQQSQQDKPATGRRYWPQFQLPTAASLQRRFYTYLLSKLTLLTNVDLDNAEHPGGDSPSGSSGGGFGHVVLRNVELDSDKLSSYLATSGAVPGAYVRHGGLARLELELLANGLSSGGGTRVVGDGVKLTVSLTRAAYSAAGDDDGAGLESLLERTTADLAESIMMPAATGGPPGAFSPPSSSLLPQSPDSNLTDSESSTTSSNTKQDGVGYGLGDFSGVVSRVVDAAISRLDVVLRDVRVRVLIAGTSDKQPQNNKRKNLNSSDGEDIELELVVEEIKFCTTPDDGTRNMSVRGIECIVKSSTVGSTLNSGGDNDIINNFGDNSNLFGGSSKVAPSTASTEDHFVIASRLFQSALPDAYFQDPGRSFYQSMHSDDETDLNVDSGLSNSIFYGGDDSDGSVHEGFNSMMESMVITPQSDSDNTADNGQSTGATNESIYMSAMIASKSADLETPSPQHPRLFWLDRVDLSFHGLDLSALVVSVGTARVGVTVWPEVVVAVLDLLESHLLKQVTVSPASKNQQREKNKTTTSPDNNEDKQDKGARLEKFSLDQLEVSFTKFLFAKGKFGSNESGHGDANLETSDDSGICLDLRGIHYNSPHAATQNFEVNSIVLRRADAMGDILSFPDDSTVGSKQSDFIYQITTANKNETQQQKTTPQRACRIMVPNSAKLSVTTTDIFTLQDVAARFAPVFELISSITSLSASPEPQIPATSSELAIIGQTSSFDVKLIIGDEPDGSDETISVTVFPISLDSNHIAFCPQVVVEFPGANTSAGIGGEDNSIVLKKLSFKYGGASNSKIPITKTLHVMTGNVQLDVAYLQQLGDQFKARRAAWEVQPQFTHALSNENNTSSGDIFHDHEREKKHISFHDNGDNKQSLFELKVVYLGVQLGLPGKLSRFDIDLGDLHARVLASGGSVLELQTIHISRDMGDIDSALGHLSLVHKVNDRKTAQPVATVNISSTGVVAGVELHNLEFEYYVRFLEIFDEPPPSDVNSSRGTSVELADSVTTIRDTVLTIPIRLVDCVVGLSPLHLPSHACLIISSGNAAIRQSSATKSTTVTVTVDKASLLMVDDRKYLSSMGADTHRKHSHGNSLALQYLAQGYVSIGIINGVETNISVEPSSDSSKSSKVELRLSLTIDNIYLKSCADSTHSLMQLVNDLKPVVEPPPPELKYRTTVSGGGIDVMANVDSDIFVAGNMVRPRAGSSDQTGNGNFFTEDADLVDDDVPTNLEFIESYYGGSGAGERSGVGLSLSGSGGLHSSYSNTDLLLQEDLSVMVARNNLDHSHPAADEVVDFNGSKSVASFEQRVQLHDSVLNFEENHFGRAKTSRRRVVSVDKLRAGQLSPSSFSDDESDNEFDRRSASDAGTAEIPAYVEGRKPTTTPAAAKTSLDSSTDARKPPISIDFCVNNFTWDMHDGYDWKYTRDVITQAISRVEYEAKEIRRFQTEEEAAYNQAVRQEIHSDGEDADFEEEEEGEDVVADVLFNSIYISMSTHQNANDLRKMINKDINDDNASETTSITSSVPSSRASTPFRPSPALAKELRQNHLKSLKLKRSKQHKVKIHLSGIHGNMSLFAGINDDLSIDESDPLTHLLNRLDLRVTDAEILDNVATSTWNKFLTYMRSEGDREEGASMAHIILENVKPVADLATSEIVLNVFVLPLRLHVDQDTLDFITRFFEFQDDRFDSLMAGLQDEIPFIQKADIRAIKVKLDYKPKKIDYAGLRSGHTTEFMNFFILDEAEMVLNHVKLYGVAGFPRLGVMLNGIWMPDIRSNQLGDVLAGLAPVRSIVRLGSGLRDLVVVPVREYRKDGRVIRSLQKGAWQFARNTTSELVKFGAKLAAGTQTFLEQAEQALGGVGAAGRQAGGPVDIYAGLSDDSESDSEDYAEAGARVRFDISGQKPKDVSADPGRNNKEAVSLYANQPLTVAQGIYSAYDSLGHNLGLAKTAVAGIKSDAVASGSAGGTAKAIMRATPIALIRPMIGATEAVSRTLLGVTNQMDPNQARDVEEKYKRTAPPATKKK</sequence>
<evidence type="ECO:0000256" key="4">
    <source>
        <dbReference type="ARBA" id="ARBA00018070"/>
    </source>
</evidence>
<keyword evidence="5" id="KW-0813">Transport</keyword>
<feature type="compositionally biased region" description="Low complexity" evidence="13">
    <location>
        <begin position="1379"/>
        <end position="1388"/>
    </location>
</feature>
<reference evidence="14" key="1">
    <citation type="submission" date="2014-03" db="EMBL/GenBank/DDBJ databases">
        <authorList>
            <person name="Casaregola S."/>
        </authorList>
    </citation>
    <scope>NUCLEOTIDE SEQUENCE [LARGE SCALE GENOMIC DNA]</scope>
    <source>
        <strain evidence="14">CLIB 918</strain>
    </source>
</reference>
<keyword evidence="7" id="KW-0072">Autophagy</keyword>
<feature type="region of interest" description="Disordered" evidence="13">
    <location>
        <begin position="1343"/>
        <end position="1396"/>
    </location>
</feature>
<organism evidence="14 15">
    <name type="scientific">Geotrichum candidum</name>
    <name type="common">Oospora lactis</name>
    <name type="synonym">Dipodascus geotrichum</name>
    <dbReference type="NCBI Taxonomy" id="1173061"/>
    <lineage>
        <taxon>Eukaryota</taxon>
        <taxon>Fungi</taxon>
        <taxon>Dikarya</taxon>
        <taxon>Ascomycota</taxon>
        <taxon>Saccharomycotina</taxon>
        <taxon>Dipodascomycetes</taxon>
        <taxon>Dipodascales</taxon>
        <taxon>Dipodascaceae</taxon>
        <taxon>Geotrichum</taxon>
    </lineage>
</organism>
<dbReference type="GO" id="GO:0005789">
    <property type="term" value="C:endoplasmic reticulum membrane"/>
    <property type="evidence" value="ECO:0007669"/>
    <property type="project" value="UniProtKB-SubCell"/>
</dbReference>
<evidence type="ECO:0000256" key="7">
    <source>
        <dbReference type="ARBA" id="ARBA00023006"/>
    </source>
</evidence>
<feature type="compositionally biased region" description="Polar residues" evidence="13">
    <location>
        <begin position="1514"/>
        <end position="1529"/>
    </location>
</feature>
<comment type="catalytic activity">
    <reaction evidence="12">
        <text>a 1,2-diacyl-sn-glycero-3-phosphocholine(in) = a 1,2-diacyl-sn-glycero-3-phosphocholine(out)</text>
        <dbReference type="Rhea" id="RHEA:38571"/>
        <dbReference type="ChEBI" id="CHEBI:57643"/>
    </reaction>
</comment>
<dbReference type="GO" id="GO:0000422">
    <property type="term" value="P:autophagy of mitochondrion"/>
    <property type="evidence" value="ECO:0007669"/>
    <property type="project" value="TreeGrafter"/>
</dbReference>
<keyword evidence="8" id="KW-0445">Lipid transport</keyword>
<evidence type="ECO:0000256" key="11">
    <source>
        <dbReference type="ARBA" id="ARBA00024615"/>
    </source>
</evidence>
<keyword evidence="15" id="KW-1185">Reference proteome</keyword>
<dbReference type="GO" id="GO:0034727">
    <property type="term" value="P:piecemeal microautophagy of the nucleus"/>
    <property type="evidence" value="ECO:0007669"/>
    <property type="project" value="TreeGrafter"/>
</dbReference>
<protein>
    <recommendedName>
        <fullName evidence="4">Autophagy-related protein 2</fullName>
    </recommendedName>
</protein>
<evidence type="ECO:0000256" key="1">
    <source>
        <dbReference type="ARBA" id="ARBA00004406"/>
    </source>
</evidence>
<dbReference type="GO" id="GO:0034045">
    <property type="term" value="C:phagophore assembly site membrane"/>
    <property type="evidence" value="ECO:0007669"/>
    <property type="project" value="UniProtKB-SubCell"/>
</dbReference>
<accession>A0A0J9XAL1</accession>
<dbReference type="Proteomes" id="UP000242525">
    <property type="component" value="Unassembled WGS sequence"/>
</dbReference>
<dbReference type="STRING" id="1173061.A0A0J9XAL1"/>
<keyword evidence="9" id="KW-0472">Membrane</keyword>
<dbReference type="GO" id="GO:0032266">
    <property type="term" value="F:phosphatidylinositol-3-phosphate binding"/>
    <property type="evidence" value="ECO:0007669"/>
    <property type="project" value="TreeGrafter"/>
</dbReference>
<dbReference type="EMBL" id="CCBN010000006">
    <property type="protein sequence ID" value="CDO53863.1"/>
    <property type="molecule type" value="Genomic_DNA"/>
</dbReference>
<proteinExistence type="inferred from homology"/>
<feature type="region of interest" description="Disordered" evidence="13">
    <location>
        <begin position="1996"/>
        <end position="2019"/>
    </location>
</feature>
<evidence type="ECO:0000256" key="2">
    <source>
        <dbReference type="ARBA" id="ARBA00004623"/>
    </source>
</evidence>
<dbReference type="InterPro" id="IPR026849">
    <property type="entry name" value="ATG2"/>
</dbReference>
<evidence type="ECO:0000256" key="5">
    <source>
        <dbReference type="ARBA" id="ARBA00022448"/>
    </source>
</evidence>
<comment type="subcellular location">
    <subcellularLocation>
        <location evidence="1">Endoplasmic reticulum membrane</location>
        <topology evidence="1">Peripheral membrane protein</topology>
    </subcellularLocation>
    <subcellularLocation>
        <location evidence="2">Preautophagosomal structure membrane</location>
        <topology evidence="2">Peripheral membrane protein</topology>
    </subcellularLocation>
</comment>
<comment type="caution">
    <text evidence="14">The sequence shown here is derived from an EMBL/GenBank/DDBJ whole genome shotgun (WGS) entry which is preliminary data.</text>
</comment>
<dbReference type="Pfam" id="PF13329">
    <property type="entry name" value="ATG2_CAD"/>
    <property type="match status" value="1"/>
</dbReference>
<comment type="similarity">
    <text evidence="3">Belongs to the ATG2 family.</text>
</comment>
<evidence type="ECO:0000256" key="6">
    <source>
        <dbReference type="ARBA" id="ARBA00022824"/>
    </source>
</evidence>
<dbReference type="PANTHER" id="PTHR13190">
    <property type="entry name" value="AUTOPHAGY-RELATED 2, ISOFORM A"/>
    <property type="match status" value="1"/>
</dbReference>
<dbReference type="GO" id="GO:0061723">
    <property type="term" value="P:glycophagy"/>
    <property type="evidence" value="ECO:0007669"/>
    <property type="project" value="TreeGrafter"/>
</dbReference>
<dbReference type="GO" id="GO:0000045">
    <property type="term" value="P:autophagosome assembly"/>
    <property type="evidence" value="ECO:0007669"/>
    <property type="project" value="TreeGrafter"/>
</dbReference>
<evidence type="ECO:0000256" key="13">
    <source>
        <dbReference type="SAM" id="MobiDB-lite"/>
    </source>
</evidence>
<evidence type="ECO:0000313" key="14">
    <source>
        <dbReference type="EMBL" id="CDO53863.1"/>
    </source>
</evidence>
<feature type="region of interest" description="Disordered" evidence="13">
    <location>
        <begin position="1511"/>
        <end position="1533"/>
    </location>
</feature>
<keyword evidence="6" id="KW-0256">Endoplasmic reticulum</keyword>
<comment type="catalytic activity">
    <reaction evidence="11">
        <text>a 1,2-diacyl-sn-glycero-3-phosphoethanolamine(in) = a 1,2-diacyl-sn-glycero-3-phosphoethanolamine(out)</text>
        <dbReference type="Rhea" id="RHEA:38895"/>
        <dbReference type="ChEBI" id="CHEBI:64612"/>
    </reaction>
</comment>
<dbReference type="GO" id="GO:0006869">
    <property type="term" value="P:lipid transport"/>
    <property type="evidence" value="ECO:0007669"/>
    <property type="project" value="UniProtKB-KW"/>
</dbReference>
<comment type="catalytic activity">
    <reaction evidence="10">
        <text>a 1,2-diacyl-sn-glycero-3-phospho-L-serine(in) = a 1,2-diacyl-sn-glycero-3-phospho-L-serine(out)</text>
        <dbReference type="Rhea" id="RHEA:38663"/>
        <dbReference type="ChEBI" id="CHEBI:57262"/>
    </reaction>
</comment>
<name>A0A0J9XAL1_GEOCN</name>
<dbReference type="GO" id="GO:0061908">
    <property type="term" value="C:phagophore"/>
    <property type="evidence" value="ECO:0007669"/>
    <property type="project" value="TreeGrafter"/>
</dbReference>
<evidence type="ECO:0000256" key="8">
    <source>
        <dbReference type="ARBA" id="ARBA00023055"/>
    </source>
</evidence>
<feature type="compositionally biased region" description="Low complexity" evidence="13">
    <location>
        <begin position="180"/>
        <end position="207"/>
    </location>
</feature>
<gene>
    <name evidence="14" type="ORF">BN980_GECA06s00791g</name>
</gene>
<evidence type="ECO:0000256" key="10">
    <source>
        <dbReference type="ARBA" id="ARBA00024479"/>
    </source>
</evidence>
<feature type="compositionally biased region" description="Basic and acidic residues" evidence="13">
    <location>
        <begin position="2000"/>
        <end position="2009"/>
    </location>
</feature>
<evidence type="ECO:0000256" key="9">
    <source>
        <dbReference type="ARBA" id="ARBA00023136"/>
    </source>
</evidence>
<feature type="region of interest" description="Disordered" evidence="13">
    <location>
        <begin position="168"/>
        <end position="211"/>
    </location>
</feature>
<dbReference type="GO" id="GO:0061709">
    <property type="term" value="P:reticulophagy"/>
    <property type="evidence" value="ECO:0007669"/>
    <property type="project" value="TreeGrafter"/>
</dbReference>
<feature type="region of interest" description="Disordered" evidence="13">
    <location>
        <begin position="516"/>
        <end position="542"/>
    </location>
</feature>
<evidence type="ECO:0000256" key="3">
    <source>
        <dbReference type="ARBA" id="ARBA00009714"/>
    </source>
</evidence>
<evidence type="ECO:0000313" key="15">
    <source>
        <dbReference type="Proteomes" id="UP000242525"/>
    </source>
</evidence>